<dbReference type="CDD" id="cd15334">
    <property type="entry name" value="7tmA_5-HT1F"/>
    <property type="match status" value="1"/>
</dbReference>
<feature type="region of interest" description="Disordered" evidence="14">
    <location>
        <begin position="40"/>
        <end position="91"/>
    </location>
</feature>
<feature type="transmembrane region" description="Helical" evidence="15">
    <location>
        <begin position="142"/>
        <end position="168"/>
    </location>
</feature>
<feature type="domain" description="G-protein coupled receptors family 1 profile" evidence="16">
    <location>
        <begin position="158"/>
        <end position="465"/>
    </location>
</feature>
<feature type="transmembrane region" description="Helical" evidence="15">
    <location>
        <begin position="258"/>
        <end position="279"/>
    </location>
</feature>
<dbReference type="SMART" id="SM01381">
    <property type="entry name" value="7TM_GPCR_Srsx"/>
    <property type="match status" value="1"/>
</dbReference>
<feature type="region of interest" description="Disordered" evidence="14">
    <location>
        <begin position="1"/>
        <end position="20"/>
    </location>
</feature>
<reference evidence="17 18" key="1">
    <citation type="submission" date="2015-08" db="EMBL/GenBank/DDBJ databases">
        <title>The genome of the Asian arowana (Scleropages formosus).</title>
        <authorList>
            <person name="Tan M.H."/>
            <person name="Gan H.M."/>
            <person name="Croft L.J."/>
            <person name="Austin C.M."/>
        </authorList>
    </citation>
    <scope>NUCLEOTIDE SEQUENCE [LARGE SCALE GENOMIC DNA]</scope>
    <source>
        <strain evidence="17">Aro1</strain>
    </source>
</reference>
<gene>
    <name evidence="17" type="ORF">Z043_115780</name>
</gene>
<comment type="similarity">
    <text evidence="13">Belongs to the G-protein coupled receptor 1 family.</text>
</comment>
<feature type="transmembrane region" description="Helical" evidence="15">
    <location>
        <begin position="215"/>
        <end position="237"/>
    </location>
</feature>
<keyword evidence="4 13" id="KW-0812">Transmembrane</keyword>
<keyword evidence="10" id="KW-0325">Glycoprotein</keyword>
<evidence type="ECO:0000256" key="7">
    <source>
        <dbReference type="ARBA" id="ARBA00023136"/>
    </source>
</evidence>
<evidence type="ECO:0000256" key="1">
    <source>
        <dbReference type="ARBA" id="ARBA00004651"/>
    </source>
</evidence>
<proteinExistence type="inferred from homology"/>
<dbReference type="PROSITE" id="PS00237">
    <property type="entry name" value="G_PROTEIN_RECEP_F1_1"/>
    <property type="match status" value="1"/>
</dbReference>
<sequence>MGLSAEAGPVKRREPQNENMKCLEVQGVSLGTKVAGVAGLKRNIVRQEPRGQVKSRSIGGQSESEDPWMGSGDHAKGRKPENGDRSKGRGRAGHWTVVSATFRERKLILTKGIKGSVDIQRPLESALDFSLDDDSKSTASKILLSLTLSLLAVITTTMNSMVITAIIVTRKLHHPANYLICSLAFTDLLVAILVMPFSIVYIIKEAWVMGQVVCNMWLSVDITCCTCSILHLAAIALDRYRAITDAVEYARKRTSRRAAIMIVAVWVISIFISLPPLLWRHHQASDDEGCLIKHDHIAFTIYSTFGAFYIPLALILILYYKIYRAAKSLYVKRGASQLSKQTMNGTMLPLCSDRDPQSPDTLSPPEKSFSDLSTEGDRVRITNKSPQEGSRRERSSRKQRISGNREKKAATTLGLILGAFVICWLPFFLKEVIVNTCATCGTSAAVADFLTWLGYLNSLINPLIYTIFNEDFKKAFKKLIKCGHYM</sequence>
<keyword evidence="11 13" id="KW-0807">Transducer</keyword>
<keyword evidence="9 13" id="KW-0675">Receptor</keyword>
<dbReference type="GO" id="GO:0005886">
    <property type="term" value="C:plasma membrane"/>
    <property type="evidence" value="ECO:0007669"/>
    <property type="project" value="UniProtKB-SubCell"/>
</dbReference>
<evidence type="ECO:0000256" key="6">
    <source>
        <dbReference type="ARBA" id="ARBA00023040"/>
    </source>
</evidence>
<dbReference type="PROSITE" id="PS50262">
    <property type="entry name" value="G_PROTEIN_RECEP_F1_2"/>
    <property type="match status" value="1"/>
</dbReference>
<feature type="region of interest" description="Disordered" evidence="14">
    <location>
        <begin position="349"/>
        <end position="403"/>
    </location>
</feature>
<dbReference type="InterPro" id="IPR000450">
    <property type="entry name" value="5HT1F_rcpt"/>
</dbReference>
<dbReference type="GO" id="GO:0071880">
    <property type="term" value="P:adenylate cyclase-activating adrenergic receptor signaling pathway"/>
    <property type="evidence" value="ECO:0007669"/>
    <property type="project" value="TreeGrafter"/>
</dbReference>
<dbReference type="Gene3D" id="1.20.1070.10">
    <property type="entry name" value="Rhodopsin 7-helix transmembrane proteins"/>
    <property type="match status" value="1"/>
</dbReference>
<dbReference type="GO" id="GO:0051378">
    <property type="term" value="F:serotonin binding"/>
    <property type="evidence" value="ECO:0007669"/>
    <property type="project" value="UniProtKB-ARBA"/>
</dbReference>
<organism evidence="17 18">
    <name type="scientific">Scleropages formosus</name>
    <name type="common">Asian bonytongue</name>
    <name type="synonym">Osteoglossum formosum</name>
    <dbReference type="NCBI Taxonomy" id="113540"/>
    <lineage>
        <taxon>Eukaryota</taxon>
        <taxon>Metazoa</taxon>
        <taxon>Chordata</taxon>
        <taxon>Craniata</taxon>
        <taxon>Vertebrata</taxon>
        <taxon>Euteleostomi</taxon>
        <taxon>Actinopterygii</taxon>
        <taxon>Neopterygii</taxon>
        <taxon>Teleostei</taxon>
        <taxon>Osteoglossocephala</taxon>
        <taxon>Osteoglossomorpha</taxon>
        <taxon>Osteoglossiformes</taxon>
        <taxon>Osteoglossidae</taxon>
        <taxon>Scleropages</taxon>
    </lineage>
</organism>
<evidence type="ECO:0000256" key="11">
    <source>
        <dbReference type="ARBA" id="ARBA00023224"/>
    </source>
</evidence>
<evidence type="ECO:0000313" key="17">
    <source>
        <dbReference type="EMBL" id="KPP65779.1"/>
    </source>
</evidence>
<evidence type="ECO:0000256" key="14">
    <source>
        <dbReference type="SAM" id="MobiDB-lite"/>
    </source>
</evidence>
<dbReference type="FunFam" id="1.20.1070.10:FF:000085">
    <property type="entry name" value="5-hydroxytryptamine receptor 1F"/>
    <property type="match status" value="1"/>
</dbReference>
<evidence type="ECO:0000256" key="8">
    <source>
        <dbReference type="ARBA" id="ARBA00023157"/>
    </source>
</evidence>
<evidence type="ECO:0000256" key="3">
    <source>
        <dbReference type="ARBA" id="ARBA00022475"/>
    </source>
</evidence>
<evidence type="ECO:0000256" key="9">
    <source>
        <dbReference type="ARBA" id="ARBA00023170"/>
    </source>
</evidence>
<dbReference type="SUPFAM" id="SSF81321">
    <property type="entry name" value="Family A G protein-coupled receptor-like"/>
    <property type="match status" value="1"/>
</dbReference>
<evidence type="ECO:0000313" key="18">
    <source>
        <dbReference type="Proteomes" id="UP000034805"/>
    </source>
</evidence>
<comment type="caution">
    <text evidence="17">The sequence shown here is derived from an EMBL/GenBank/DDBJ whole genome shotgun (WGS) entry which is preliminary data.</text>
</comment>
<evidence type="ECO:0000256" key="12">
    <source>
        <dbReference type="ARBA" id="ARBA00032313"/>
    </source>
</evidence>
<dbReference type="PRINTS" id="PR00515">
    <property type="entry name" value="5HT1FRECEPTR"/>
</dbReference>
<dbReference type="PANTHER" id="PTHR24248:SF201">
    <property type="entry name" value="5-HYDROXYTRYPTAMINE RECEPTOR 1B"/>
    <property type="match status" value="1"/>
</dbReference>
<name>A0A0P7UV63_SCLFO</name>
<dbReference type="Pfam" id="PF00001">
    <property type="entry name" value="7tm_1"/>
    <property type="match status" value="1"/>
</dbReference>
<accession>A0A0P7UV63</accession>
<keyword evidence="3" id="KW-1003">Cell membrane</keyword>
<feature type="transmembrane region" description="Helical" evidence="15">
    <location>
        <begin position="409"/>
        <end position="429"/>
    </location>
</feature>
<keyword evidence="6 13" id="KW-0297">G-protein coupled receptor</keyword>
<evidence type="ECO:0000256" key="15">
    <source>
        <dbReference type="SAM" id="Phobius"/>
    </source>
</evidence>
<keyword evidence="8" id="KW-1015">Disulfide bond</keyword>
<dbReference type="EMBL" id="JARO02006071">
    <property type="protein sequence ID" value="KPP65779.1"/>
    <property type="molecule type" value="Genomic_DNA"/>
</dbReference>
<dbReference type="PRINTS" id="PR00237">
    <property type="entry name" value="GPCRRHODOPSN"/>
</dbReference>
<dbReference type="AlphaFoldDB" id="A0A0P7UV63"/>
<evidence type="ECO:0000259" key="16">
    <source>
        <dbReference type="PROSITE" id="PS50262"/>
    </source>
</evidence>
<evidence type="ECO:0000256" key="4">
    <source>
        <dbReference type="ARBA" id="ARBA00022692"/>
    </source>
</evidence>
<keyword evidence="7 15" id="KW-0472">Membrane</keyword>
<keyword evidence="5 15" id="KW-1133">Transmembrane helix</keyword>
<dbReference type="GO" id="GO:0007198">
    <property type="term" value="P:adenylate cyclase-inhibiting serotonin receptor signaling pathway"/>
    <property type="evidence" value="ECO:0007669"/>
    <property type="project" value="UniProtKB-ARBA"/>
</dbReference>
<evidence type="ECO:0000256" key="10">
    <source>
        <dbReference type="ARBA" id="ARBA00023180"/>
    </source>
</evidence>
<dbReference type="GO" id="GO:0043410">
    <property type="term" value="P:positive regulation of MAPK cascade"/>
    <property type="evidence" value="ECO:0007669"/>
    <property type="project" value="TreeGrafter"/>
</dbReference>
<feature type="transmembrane region" description="Helical" evidence="15">
    <location>
        <begin position="449"/>
        <end position="468"/>
    </location>
</feature>
<feature type="compositionally biased region" description="Basic and acidic residues" evidence="14">
    <location>
        <begin position="73"/>
        <end position="87"/>
    </location>
</feature>
<comment type="subcellular location">
    <subcellularLocation>
        <location evidence="1">Cell membrane</location>
        <topology evidence="1">Multi-pass membrane protein</topology>
    </subcellularLocation>
</comment>
<dbReference type="PRINTS" id="PR01101">
    <property type="entry name" value="5HTRECEPTOR"/>
</dbReference>
<feature type="transmembrane region" description="Helical" evidence="15">
    <location>
        <begin position="180"/>
        <end position="203"/>
    </location>
</feature>
<evidence type="ECO:0000256" key="13">
    <source>
        <dbReference type="RuleBase" id="RU000688"/>
    </source>
</evidence>
<dbReference type="STRING" id="113540.ENSSFOP00015036132"/>
<feature type="transmembrane region" description="Helical" evidence="15">
    <location>
        <begin position="299"/>
        <end position="320"/>
    </location>
</feature>
<evidence type="ECO:0000256" key="5">
    <source>
        <dbReference type="ARBA" id="ARBA00022989"/>
    </source>
</evidence>
<evidence type="ECO:0000256" key="2">
    <source>
        <dbReference type="ARBA" id="ARBA00017608"/>
    </source>
</evidence>
<dbReference type="InterPro" id="IPR017452">
    <property type="entry name" value="GPCR_Rhodpsn_7TM"/>
</dbReference>
<dbReference type="InterPro" id="IPR002231">
    <property type="entry name" value="5HT_rcpt"/>
</dbReference>
<dbReference type="PANTHER" id="PTHR24248">
    <property type="entry name" value="ADRENERGIC RECEPTOR-RELATED G-PROTEIN COUPLED RECEPTOR"/>
    <property type="match status" value="1"/>
</dbReference>
<protein>
    <recommendedName>
        <fullName evidence="2">5-hydroxytryptamine receptor 1F</fullName>
    </recommendedName>
    <alternativeName>
        <fullName evidence="12">Serotonin receptor 1F</fullName>
    </alternativeName>
</protein>
<dbReference type="GO" id="GO:0001586">
    <property type="term" value="F:Gi/o-coupled serotonin receptor activity"/>
    <property type="evidence" value="ECO:0007669"/>
    <property type="project" value="UniProtKB-ARBA"/>
</dbReference>
<dbReference type="InterPro" id="IPR000276">
    <property type="entry name" value="GPCR_Rhodpsn"/>
</dbReference>
<dbReference type="GO" id="GO:0099589">
    <property type="term" value="F:serotonin receptor activity"/>
    <property type="evidence" value="ECO:0007669"/>
    <property type="project" value="UniProtKB-ARBA"/>
</dbReference>
<dbReference type="Proteomes" id="UP000034805">
    <property type="component" value="Unassembled WGS sequence"/>
</dbReference>